<evidence type="ECO:0000313" key="2">
    <source>
        <dbReference type="RefSeq" id="XP_028026103.1"/>
    </source>
</evidence>
<dbReference type="OrthoDB" id="7360253at2759"/>
<proteinExistence type="predicted"/>
<sequence length="142" mass="16637">MKSNQARHLKIKHVKAFKQWQETSKVNRTVKPQSSGRRGWIQDYVKKIGDGKYECKICSAILRMPSGLYGNMKRHFKRKHPIIYEEEMKIFSEQSKIEDVVEYVVEYIDDDDDDAISMNSDELLSAIKGEVQKEINVNNRLD</sequence>
<evidence type="ECO:0000313" key="1">
    <source>
        <dbReference type="Proteomes" id="UP000504629"/>
    </source>
</evidence>
<dbReference type="Proteomes" id="UP000504629">
    <property type="component" value="Unplaced"/>
</dbReference>
<reference evidence="2" key="1">
    <citation type="submission" date="2025-08" db="UniProtKB">
        <authorList>
            <consortium name="RefSeq"/>
        </authorList>
    </citation>
    <scope>IDENTIFICATION</scope>
    <source>
        <tissue evidence="2">Silk gland</tissue>
    </source>
</reference>
<organism evidence="1 2">
    <name type="scientific">Bombyx mandarina</name>
    <name type="common">Wild silk moth</name>
    <name type="synonym">Wild silkworm</name>
    <dbReference type="NCBI Taxonomy" id="7092"/>
    <lineage>
        <taxon>Eukaryota</taxon>
        <taxon>Metazoa</taxon>
        <taxon>Ecdysozoa</taxon>
        <taxon>Arthropoda</taxon>
        <taxon>Hexapoda</taxon>
        <taxon>Insecta</taxon>
        <taxon>Pterygota</taxon>
        <taxon>Neoptera</taxon>
        <taxon>Endopterygota</taxon>
        <taxon>Lepidoptera</taxon>
        <taxon>Glossata</taxon>
        <taxon>Ditrysia</taxon>
        <taxon>Bombycoidea</taxon>
        <taxon>Bombycidae</taxon>
        <taxon>Bombycinae</taxon>
        <taxon>Bombyx</taxon>
    </lineage>
</organism>
<protein>
    <submittedName>
        <fullName evidence="2">Uncharacterized protein LOC114239883</fullName>
    </submittedName>
</protein>
<dbReference type="GeneID" id="114239883"/>
<gene>
    <name evidence="2" type="primary">LOC114239883</name>
</gene>
<dbReference type="RefSeq" id="XP_028026103.1">
    <property type="nucleotide sequence ID" value="XM_028170302.1"/>
</dbReference>
<dbReference type="KEGG" id="bman:114239883"/>
<keyword evidence="1" id="KW-1185">Reference proteome</keyword>
<name>A0A6J2J9Y1_BOMMA</name>
<dbReference type="AlphaFoldDB" id="A0A6J2J9Y1"/>
<accession>A0A6J2J9Y1</accession>